<dbReference type="GeneID" id="17357800"/>
<dbReference type="OrthoDB" id="6079689at2759"/>
<accession>E1Z7M7</accession>
<feature type="binding site" evidence="1">
    <location>
        <position position="13"/>
    </location>
    <ligand>
        <name>a divalent metal cation</name>
        <dbReference type="ChEBI" id="CHEBI:60240"/>
        <label>1</label>
    </ligand>
</feature>
<dbReference type="PIRSF" id="PIRSF005902">
    <property type="entry name" value="DNase_TatD"/>
    <property type="match status" value="1"/>
</dbReference>
<dbReference type="eggNOG" id="KOG3020">
    <property type="taxonomic scope" value="Eukaryota"/>
</dbReference>
<evidence type="ECO:0000313" key="2">
    <source>
        <dbReference type="EMBL" id="EFN58198.1"/>
    </source>
</evidence>
<dbReference type="Pfam" id="PF01026">
    <property type="entry name" value="TatD_DNase"/>
    <property type="match status" value="1"/>
</dbReference>
<dbReference type="GO" id="GO:0016788">
    <property type="term" value="F:hydrolase activity, acting on ester bonds"/>
    <property type="evidence" value="ECO:0007669"/>
    <property type="project" value="InterPro"/>
</dbReference>
<proteinExistence type="predicted"/>
<keyword evidence="1" id="KW-0479">Metal-binding</keyword>
<feature type="binding site" evidence="1">
    <location>
        <position position="160"/>
    </location>
    <ligand>
        <name>a divalent metal cation</name>
        <dbReference type="ChEBI" id="CHEBI:60240"/>
        <label>2</label>
    </ligand>
</feature>
<evidence type="ECO:0008006" key="4">
    <source>
        <dbReference type="Google" id="ProtNLM"/>
    </source>
</evidence>
<name>E1Z7M7_CHLVA</name>
<organism evidence="3">
    <name type="scientific">Chlorella variabilis</name>
    <name type="common">Green alga</name>
    <dbReference type="NCBI Taxonomy" id="554065"/>
    <lineage>
        <taxon>Eukaryota</taxon>
        <taxon>Viridiplantae</taxon>
        <taxon>Chlorophyta</taxon>
        <taxon>core chlorophytes</taxon>
        <taxon>Trebouxiophyceae</taxon>
        <taxon>Chlorellales</taxon>
        <taxon>Chlorellaceae</taxon>
        <taxon>Chlorella clade</taxon>
        <taxon>Chlorella</taxon>
    </lineage>
</organism>
<feature type="binding site" evidence="1">
    <location>
        <position position="211"/>
    </location>
    <ligand>
        <name>a divalent metal cation</name>
        <dbReference type="ChEBI" id="CHEBI:60240"/>
        <label>1</label>
    </ligand>
</feature>
<dbReference type="EMBL" id="GL433838">
    <property type="protein sequence ID" value="EFN58198.1"/>
    <property type="molecule type" value="Genomic_DNA"/>
</dbReference>
<gene>
    <name evidence="2" type="ORF">CHLNCDRAFT_142049</name>
</gene>
<dbReference type="InterPro" id="IPR001130">
    <property type="entry name" value="TatD-like"/>
</dbReference>
<dbReference type="PANTHER" id="PTHR47176">
    <property type="entry name" value="OSJNBA0020J04.13 PROTEIN"/>
    <property type="match status" value="1"/>
</dbReference>
<dbReference type="PANTHER" id="PTHR47176:SF1">
    <property type="entry name" value="OS04G0577500 PROTEIN"/>
    <property type="match status" value="1"/>
</dbReference>
<dbReference type="Gene3D" id="3.20.20.140">
    <property type="entry name" value="Metal-dependent hydrolases"/>
    <property type="match status" value="1"/>
</dbReference>
<dbReference type="InterPro" id="IPR032466">
    <property type="entry name" value="Metal_Hydrolase"/>
</dbReference>
<keyword evidence="3" id="KW-1185">Reference proteome</keyword>
<dbReference type="OMA" id="HTHLDMQ"/>
<dbReference type="Proteomes" id="UP000008141">
    <property type="component" value="Unassembled WGS sequence"/>
</dbReference>
<evidence type="ECO:0000256" key="1">
    <source>
        <dbReference type="PIRSR" id="PIRSR005902-1"/>
    </source>
</evidence>
<dbReference type="SUPFAM" id="SSF51556">
    <property type="entry name" value="Metallo-dependent hydrolases"/>
    <property type="match status" value="1"/>
</dbReference>
<feature type="binding site" evidence="1">
    <location>
        <position position="136"/>
    </location>
    <ligand>
        <name>a divalent metal cation</name>
        <dbReference type="ChEBI" id="CHEBI:60240"/>
        <label>2</label>
    </ligand>
</feature>
<dbReference type="InParanoid" id="E1Z7M7"/>
<reference evidence="2 3" key="1">
    <citation type="journal article" date="2010" name="Plant Cell">
        <title>The Chlorella variabilis NC64A genome reveals adaptation to photosymbiosis, coevolution with viruses, and cryptic sex.</title>
        <authorList>
            <person name="Blanc G."/>
            <person name="Duncan G."/>
            <person name="Agarkova I."/>
            <person name="Borodovsky M."/>
            <person name="Gurnon J."/>
            <person name="Kuo A."/>
            <person name="Lindquist E."/>
            <person name="Lucas S."/>
            <person name="Pangilinan J."/>
            <person name="Polle J."/>
            <person name="Salamov A."/>
            <person name="Terry A."/>
            <person name="Yamada T."/>
            <person name="Dunigan D.D."/>
            <person name="Grigoriev I.V."/>
            <person name="Claverie J.M."/>
            <person name="Van Etten J.L."/>
        </authorList>
    </citation>
    <scope>NUCLEOTIDE SEQUENCE [LARGE SCALE GENOMIC DNA]</scope>
    <source>
        <strain evidence="2 3">NC64A</strain>
    </source>
</reference>
<dbReference type="AlphaFoldDB" id="E1Z7M7"/>
<feature type="binding site" evidence="1">
    <location>
        <position position="15"/>
    </location>
    <ligand>
        <name>a divalent metal cation</name>
        <dbReference type="ChEBI" id="CHEBI:60240"/>
        <label>1</label>
    </ligand>
</feature>
<dbReference type="FunCoup" id="E1Z7M7">
    <property type="interactions" value="638"/>
</dbReference>
<dbReference type="GO" id="GO:0046872">
    <property type="term" value="F:metal ion binding"/>
    <property type="evidence" value="ECO:0007669"/>
    <property type="project" value="UniProtKB-KW"/>
</dbReference>
<dbReference type="CDD" id="cd01310">
    <property type="entry name" value="TatD_DNAse"/>
    <property type="match status" value="1"/>
</dbReference>
<feature type="binding site" evidence="1">
    <location>
        <position position="99"/>
    </location>
    <ligand>
        <name>a divalent metal cation</name>
        <dbReference type="ChEBI" id="CHEBI:60240"/>
        <label>1</label>
    </ligand>
</feature>
<dbReference type="KEGG" id="cvr:CHLNCDRAFT_142049"/>
<protein>
    <recommendedName>
        <fullName evidence="4">TatD related DNase</fullName>
    </recommendedName>
</protein>
<dbReference type="STRING" id="554065.E1Z7M7"/>
<sequence length="298" mass="32318">MERQGLPLLFDAHCHLQDDRLPGSLDEVLQEAAANGVQQVACNGCWQDDWQAVAAAAAAHPAVVPNFGLHPWWVPRRSPDWLEQLRRFLETHPQAGLGECGLDRGPRAEADWQLQVEAFEQQLQLAQELQRPVSIHCMRAFGAVHDALRRLGTSVPVVLHSWTGAAEMTAALLQLGNVYVSLSGHLARVPPHKSLPMVRAVPLDRLLLESDSPDGVLQLSPAWLEALPSLQHLPQQLREAGLHQLNRPCVLRWTLQLVAAALGRAEEEVAAATCANARRIFCGLGSSGGGSSAAAQPG</sequence>
<evidence type="ECO:0000313" key="3">
    <source>
        <dbReference type="Proteomes" id="UP000008141"/>
    </source>
</evidence>
<dbReference type="RefSeq" id="XP_005850300.1">
    <property type="nucleotide sequence ID" value="XM_005850238.1"/>
</dbReference>